<organism evidence="1 2">
    <name type="scientific">Novibacillus thermophilus</name>
    <dbReference type="NCBI Taxonomy" id="1471761"/>
    <lineage>
        <taxon>Bacteria</taxon>
        <taxon>Bacillati</taxon>
        <taxon>Bacillota</taxon>
        <taxon>Bacilli</taxon>
        <taxon>Bacillales</taxon>
        <taxon>Thermoactinomycetaceae</taxon>
        <taxon>Novibacillus</taxon>
    </lineage>
</organism>
<protein>
    <submittedName>
        <fullName evidence="1">Uncharacterized protein</fullName>
    </submittedName>
</protein>
<dbReference type="RefSeq" id="WP_077719084.1">
    <property type="nucleotide sequence ID" value="NZ_CP019699.1"/>
</dbReference>
<accession>A0A1U9K5G1</accession>
<dbReference type="OrthoDB" id="1492299at2"/>
<reference evidence="1 2" key="1">
    <citation type="journal article" date="2015" name="Int. J. Syst. Evol. Microbiol.">
        <title>Novibacillus thermophilus gen. nov., sp. nov., a Gram-staining-negative and moderately thermophilic member of the family Thermoactinomycetaceae.</title>
        <authorList>
            <person name="Yang G."/>
            <person name="Chen J."/>
            <person name="Zhou S."/>
        </authorList>
    </citation>
    <scope>NUCLEOTIDE SEQUENCE [LARGE SCALE GENOMIC DNA]</scope>
    <source>
        <strain evidence="1 2">SG-1</strain>
    </source>
</reference>
<dbReference type="Pfam" id="PF14350">
    <property type="entry name" value="Beta_protein"/>
    <property type="match status" value="1"/>
</dbReference>
<name>A0A1U9K5G1_9BACL</name>
<dbReference type="EMBL" id="CP019699">
    <property type="protein sequence ID" value="AQS55264.1"/>
    <property type="molecule type" value="Genomic_DNA"/>
</dbReference>
<dbReference type="Proteomes" id="UP000188603">
    <property type="component" value="Chromosome"/>
</dbReference>
<gene>
    <name evidence="1" type="ORF">B0W44_05195</name>
</gene>
<dbReference type="KEGG" id="ntr:B0W44_05195"/>
<dbReference type="InterPro" id="IPR025683">
    <property type="entry name" value="Protein_beta"/>
</dbReference>
<dbReference type="STRING" id="1471761.B0W44_05195"/>
<evidence type="ECO:0000313" key="1">
    <source>
        <dbReference type="EMBL" id="AQS55264.1"/>
    </source>
</evidence>
<sequence length="111" mass="13090">MFEKNHYVPILKWKKGEQGAIEELDPDIKNGLTPLIEVPPIDWDYENEQPKRTIDEHLEGLLTVLKELWEQKECCTLICYGLTLLKEWLTVHTRYHIYQIMPAVKGLKLCL</sequence>
<proteinExistence type="predicted"/>
<keyword evidence="2" id="KW-1185">Reference proteome</keyword>
<evidence type="ECO:0000313" key="2">
    <source>
        <dbReference type="Proteomes" id="UP000188603"/>
    </source>
</evidence>
<dbReference type="AlphaFoldDB" id="A0A1U9K5G1"/>